<organism evidence="1 2">
    <name type="scientific">Hyalomma asiaticum</name>
    <name type="common">Tick</name>
    <dbReference type="NCBI Taxonomy" id="266040"/>
    <lineage>
        <taxon>Eukaryota</taxon>
        <taxon>Metazoa</taxon>
        <taxon>Ecdysozoa</taxon>
        <taxon>Arthropoda</taxon>
        <taxon>Chelicerata</taxon>
        <taxon>Arachnida</taxon>
        <taxon>Acari</taxon>
        <taxon>Parasitiformes</taxon>
        <taxon>Ixodida</taxon>
        <taxon>Ixodoidea</taxon>
        <taxon>Ixodidae</taxon>
        <taxon>Hyalomminae</taxon>
        <taxon>Hyalomma</taxon>
    </lineage>
</organism>
<comment type="caution">
    <text evidence="1">The sequence shown here is derived from an EMBL/GenBank/DDBJ whole genome shotgun (WGS) entry which is preliminary data.</text>
</comment>
<keyword evidence="2" id="KW-1185">Reference proteome</keyword>
<dbReference type="Proteomes" id="UP000821845">
    <property type="component" value="Chromosome 2"/>
</dbReference>
<sequence length="531" mass="60123">MSAAVCVEKTPCCRVATPGHYRRRIIYSGRGQKHGPRRGTRPRARREVTDHVPGAARCVGVLPFPDSSFVPSTSGSSLQSGETCASRGPFSTRGPSLPQTLGSPRVGKRARGLSKGKPALPAAARSLCAPPGRLVPVRVARRVRPKISLAVGMVHQAGLLAALEEPPRKFYIRNYRAEARLAQRRQARAEARAIRLRELEKQARENDEQFDRHSESGPEPVRPMRISREGRPFTSGSSYSGSRRSSEDSTDGLDGRDIRHQLQDVEESFRKAMISNAQLDNERTALAYHVDTLKDDMEELTEKFLHVQKDHRDKSRALDQLQRDLRKLQEENAMLQEGIRQRDELIEANGLVLVQNGDGPDLVTQEAAELLDQAGHGSLDVRLKRFAEEKQQLQDEINRLQLDLAEERQKVTRLEQISLVHGPQTNGPEMRLIEVQREANKQVDDYKYRLRKAEQENIALQSSVSRLETQVLRFKATLEESEKLEDDLKAEKRKLQRECREAQARIEELETANKHLQKRIDKLKSARNSLK</sequence>
<proteinExistence type="predicted"/>
<reference evidence="1" key="1">
    <citation type="submission" date="2020-05" db="EMBL/GenBank/DDBJ databases">
        <title>Large-scale comparative analyses of tick genomes elucidate their genetic diversity and vector capacities.</title>
        <authorList>
            <person name="Jia N."/>
            <person name="Wang J."/>
            <person name="Shi W."/>
            <person name="Du L."/>
            <person name="Sun Y."/>
            <person name="Zhan W."/>
            <person name="Jiang J."/>
            <person name="Wang Q."/>
            <person name="Zhang B."/>
            <person name="Ji P."/>
            <person name="Sakyi L.B."/>
            <person name="Cui X."/>
            <person name="Yuan T."/>
            <person name="Jiang B."/>
            <person name="Yang W."/>
            <person name="Lam T.T.-Y."/>
            <person name="Chang Q."/>
            <person name="Ding S."/>
            <person name="Wang X."/>
            <person name="Zhu J."/>
            <person name="Ruan X."/>
            <person name="Zhao L."/>
            <person name="Wei J."/>
            <person name="Que T."/>
            <person name="Du C."/>
            <person name="Cheng J."/>
            <person name="Dai P."/>
            <person name="Han X."/>
            <person name="Huang E."/>
            <person name="Gao Y."/>
            <person name="Liu J."/>
            <person name="Shao H."/>
            <person name="Ye R."/>
            <person name="Li L."/>
            <person name="Wei W."/>
            <person name="Wang X."/>
            <person name="Wang C."/>
            <person name="Yang T."/>
            <person name="Huo Q."/>
            <person name="Li W."/>
            <person name="Guo W."/>
            <person name="Chen H."/>
            <person name="Zhou L."/>
            <person name="Ni X."/>
            <person name="Tian J."/>
            <person name="Zhou Y."/>
            <person name="Sheng Y."/>
            <person name="Liu T."/>
            <person name="Pan Y."/>
            <person name="Xia L."/>
            <person name="Li J."/>
            <person name="Zhao F."/>
            <person name="Cao W."/>
        </authorList>
    </citation>
    <scope>NUCLEOTIDE SEQUENCE</scope>
    <source>
        <strain evidence="1">Hyas-2018</strain>
    </source>
</reference>
<evidence type="ECO:0000313" key="2">
    <source>
        <dbReference type="Proteomes" id="UP000821845"/>
    </source>
</evidence>
<accession>A0ACB7T2K0</accession>
<evidence type="ECO:0000313" key="1">
    <source>
        <dbReference type="EMBL" id="KAH6939637.1"/>
    </source>
</evidence>
<name>A0ACB7T2K0_HYAAI</name>
<dbReference type="EMBL" id="CM023482">
    <property type="protein sequence ID" value="KAH6939637.1"/>
    <property type="molecule type" value="Genomic_DNA"/>
</dbReference>
<protein>
    <submittedName>
        <fullName evidence="1">Uncharacterized protein</fullName>
    </submittedName>
</protein>
<gene>
    <name evidence="1" type="ORF">HPB50_020238</name>
</gene>